<dbReference type="AlphaFoldDB" id="V6J3L0"/>
<evidence type="ECO:0000313" key="2">
    <source>
        <dbReference type="Proteomes" id="UP000018296"/>
    </source>
</evidence>
<reference evidence="1 2" key="1">
    <citation type="journal article" date="2013" name="Genome Announc.">
        <title>Genome Sequence of Sporolactobacillus laevolacticus DSM442, an Efficient Polymer-Grade D-Lactate Producer from Agricultural Waste Cottonseed as a Nitrogen Source.</title>
        <authorList>
            <person name="Wang H."/>
            <person name="Wang L."/>
            <person name="Ju J."/>
            <person name="Yu B."/>
            <person name="Ma Y."/>
        </authorList>
    </citation>
    <scope>NUCLEOTIDE SEQUENCE [LARGE SCALE GENOMIC DNA]</scope>
    <source>
        <strain evidence="1 2">DSM 442</strain>
    </source>
</reference>
<protein>
    <submittedName>
        <fullName evidence="1">Uncharacterized protein</fullName>
    </submittedName>
</protein>
<sequence>MDEETQMANFSYLECRKEDEVPDFVIEAFGYGLEKG</sequence>
<dbReference type="STRING" id="1395513.P343_13065"/>
<dbReference type="Proteomes" id="UP000018296">
    <property type="component" value="Unassembled WGS sequence"/>
</dbReference>
<proteinExistence type="predicted"/>
<comment type="caution">
    <text evidence="1">The sequence shown here is derived from an EMBL/GenBank/DDBJ whole genome shotgun (WGS) entry which is preliminary data.</text>
</comment>
<dbReference type="EMBL" id="AWTC01000013">
    <property type="protein sequence ID" value="EST11294.1"/>
    <property type="molecule type" value="Genomic_DNA"/>
</dbReference>
<gene>
    <name evidence="1" type="ORF">P343_13065</name>
</gene>
<organism evidence="1 2">
    <name type="scientific">Sporolactobacillus laevolacticus DSM 442</name>
    <dbReference type="NCBI Taxonomy" id="1395513"/>
    <lineage>
        <taxon>Bacteria</taxon>
        <taxon>Bacillati</taxon>
        <taxon>Bacillota</taxon>
        <taxon>Bacilli</taxon>
        <taxon>Bacillales</taxon>
        <taxon>Sporolactobacillaceae</taxon>
        <taxon>Sporolactobacillus</taxon>
    </lineage>
</organism>
<evidence type="ECO:0000313" key="1">
    <source>
        <dbReference type="EMBL" id="EST11294.1"/>
    </source>
</evidence>
<name>V6J3L0_9BACL</name>
<keyword evidence="2" id="KW-1185">Reference proteome</keyword>
<accession>V6J3L0</accession>